<feature type="region of interest" description="Disordered" evidence="1">
    <location>
        <begin position="1"/>
        <end position="46"/>
    </location>
</feature>
<organism evidence="2 3">
    <name type="scientific">Streptomyces olivochromogenes</name>
    <dbReference type="NCBI Taxonomy" id="1963"/>
    <lineage>
        <taxon>Bacteria</taxon>
        <taxon>Bacillati</taxon>
        <taxon>Actinomycetota</taxon>
        <taxon>Actinomycetes</taxon>
        <taxon>Kitasatosporales</taxon>
        <taxon>Streptomycetaceae</taxon>
        <taxon>Streptomyces</taxon>
    </lineage>
</organism>
<evidence type="ECO:0000313" key="3">
    <source>
        <dbReference type="Proteomes" id="UP000217446"/>
    </source>
</evidence>
<reference evidence="3" key="1">
    <citation type="submission" date="2017-05" db="EMBL/GenBank/DDBJ databases">
        <title>Streptomyces olivochromogenes NBRC 3561 whole genome shotgun sequence.</title>
        <authorList>
            <person name="Dohra H."/>
            <person name="Kodani S."/>
        </authorList>
    </citation>
    <scope>NUCLEOTIDE SEQUENCE [LARGE SCALE GENOMIC DNA]</scope>
    <source>
        <strain evidence="3">NBRC 3561</strain>
    </source>
</reference>
<accession>A0A286TT31</accession>
<comment type="caution">
    <text evidence="2">The sequence shown here is derived from an EMBL/GenBank/DDBJ whole genome shotgun (WGS) entry which is preliminary data.</text>
</comment>
<dbReference type="AlphaFoldDB" id="A0A286TT31"/>
<keyword evidence="3" id="KW-1185">Reference proteome</keyword>
<name>A0A286TT31_STROL</name>
<proteinExistence type="predicted"/>
<evidence type="ECO:0000256" key="1">
    <source>
        <dbReference type="SAM" id="MobiDB-lite"/>
    </source>
</evidence>
<protein>
    <submittedName>
        <fullName evidence="2">Uncharacterized protein</fullName>
    </submittedName>
</protein>
<feature type="compositionally biased region" description="Polar residues" evidence="1">
    <location>
        <begin position="7"/>
        <end position="33"/>
    </location>
</feature>
<gene>
    <name evidence="2" type="ORF">SO3561_10588</name>
</gene>
<sequence>MPESSRSRSAGSTPAKTGALSTTAGSKTPTTGSAPLGSAARGSGTLAPAPFFETLETAETFASFAALLPAGF</sequence>
<evidence type="ECO:0000313" key="2">
    <source>
        <dbReference type="EMBL" id="GAX59011.1"/>
    </source>
</evidence>
<dbReference type="EMBL" id="BDQI01000082">
    <property type="protein sequence ID" value="GAX59011.1"/>
    <property type="molecule type" value="Genomic_DNA"/>
</dbReference>
<dbReference type="Proteomes" id="UP000217446">
    <property type="component" value="Unassembled WGS sequence"/>
</dbReference>